<proteinExistence type="predicted"/>
<evidence type="ECO:0000256" key="1">
    <source>
        <dbReference type="SAM" id="Coils"/>
    </source>
</evidence>
<feature type="compositionally biased region" description="Polar residues" evidence="2">
    <location>
        <begin position="121"/>
        <end position="130"/>
    </location>
</feature>
<dbReference type="EMBL" id="JTCM02000151">
    <property type="protein sequence ID" value="NEU77073.1"/>
    <property type="molecule type" value="Genomic_DNA"/>
</dbReference>
<feature type="region of interest" description="Disordered" evidence="2">
    <location>
        <begin position="100"/>
        <end position="130"/>
    </location>
</feature>
<evidence type="ECO:0000313" key="4">
    <source>
        <dbReference type="Proteomes" id="UP000031549"/>
    </source>
</evidence>
<dbReference type="Proteomes" id="UP000031549">
    <property type="component" value="Unassembled WGS sequence"/>
</dbReference>
<reference evidence="3 4" key="1">
    <citation type="journal article" date="2015" name="Genome Announc.">
        <title>Draft Genome Sequence of Cyanobacterium Hassallia byssoidea Strain VB512170, Isolated from Monuments in India.</title>
        <authorList>
            <person name="Singh D."/>
            <person name="Chandrababunaidu M.M."/>
            <person name="Panda A."/>
            <person name="Sen D."/>
            <person name="Bhattacharyya S."/>
            <person name="Adhikary S.P."/>
            <person name="Tripathy S."/>
        </authorList>
    </citation>
    <scope>NUCLEOTIDE SEQUENCE [LARGE SCALE GENOMIC DNA]</scope>
    <source>
        <strain evidence="3 4">VB512170</strain>
    </source>
</reference>
<keyword evidence="1" id="KW-0175">Coiled coil</keyword>
<keyword evidence="4" id="KW-1185">Reference proteome</keyword>
<feature type="coiled-coil region" evidence="1">
    <location>
        <begin position="36"/>
        <end position="80"/>
    </location>
</feature>
<dbReference type="AlphaFoldDB" id="A0A846HJ60"/>
<sequence length="130" mass="14433">MSRRKRTSRVLENAELRSAGLKAIDLNLDLGDACNLKNLTQLIEELRNQIDGHNTALTVVDSSKAKIEELEQSLGILSEKMLIGIAFKYGKDSHEYEMAGGVRKSERIRKSRATRLKTAAQKASSHAQPV</sequence>
<evidence type="ECO:0000313" key="3">
    <source>
        <dbReference type="EMBL" id="NEU77073.1"/>
    </source>
</evidence>
<feature type="compositionally biased region" description="Basic residues" evidence="2">
    <location>
        <begin position="106"/>
        <end position="115"/>
    </location>
</feature>
<accession>A0A846HJ60</accession>
<evidence type="ECO:0000256" key="2">
    <source>
        <dbReference type="SAM" id="MobiDB-lite"/>
    </source>
</evidence>
<comment type="caution">
    <text evidence="3">The sequence shown here is derived from an EMBL/GenBank/DDBJ whole genome shotgun (WGS) entry which is preliminary data.</text>
</comment>
<protein>
    <submittedName>
        <fullName evidence="3">Uncharacterized protein</fullName>
    </submittedName>
</protein>
<organism evidence="3 4">
    <name type="scientific">Hassallia byssoidea VB512170</name>
    <dbReference type="NCBI Taxonomy" id="1304833"/>
    <lineage>
        <taxon>Bacteria</taxon>
        <taxon>Bacillati</taxon>
        <taxon>Cyanobacteriota</taxon>
        <taxon>Cyanophyceae</taxon>
        <taxon>Nostocales</taxon>
        <taxon>Tolypothrichaceae</taxon>
        <taxon>Hassallia</taxon>
    </lineage>
</organism>
<name>A0A846HJ60_9CYAN</name>
<dbReference type="RefSeq" id="WP_039752344.1">
    <property type="nucleotide sequence ID" value="NZ_JTCM02000151.1"/>
</dbReference>
<gene>
    <name evidence="3" type="ORF">PI95_032385</name>
</gene>